<proteinExistence type="predicted"/>
<evidence type="ECO:0000313" key="1">
    <source>
        <dbReference type="WBParaSite" id="SSLN_0002040701-mRNA-1"/>
    </source>
</evidence>
<protein>
    <submittedName>
        <fullName evidence="1">Secreted protein</fullName>
    </submittedName>
</protein>
<sequence>LPVPLPFVEMYDGCVFEILRNLSLALQVVNGPVAASNWYPTVTCGSSKLVPPSGHLPGNRHERRA</sequence>
<reference evidence="1" key="1">
    <citation type="submission" date="2016-06" db="UniProtKB">
        <authorList>
            <consortium name="WormBaseParasite"/>
        </authorList>
    </citation>
    <scope>IDENTIFICATION</scope>
</reference>
<accession>A0A183TT77</accession>
<dbReference type="AlphaFoldDB" id="A0A183TT77"/>
<name>A0A183TT77_SCHSO</name>
<dbReference type="WBParaSite" id="SSLN_0002040701-mRNA-1">
    <property type="protein sequence ID" value="SSLN_0002040701-mRNA-1"/>
    <property type="gene ID" value="SSLN_0002040701"/>
</dbReference>
<organism evidence="1">
    <name type="scientific">Schistocephalus solidus</name>
    <name type="common">Tapeworm</name>
    <dbReference type="NCBI Taxonomy" id="70667"/>
    <lineage>
        <taxon>Eukaryota</taxon>
        <taxon>Metazoa</taxon>
        <taxon>Spiralia</taxon>
        <taxon>Lophotrochozoa</taxon>
        <taxon>Platyhelminthes</taxon>
        <taxon>Cestoda</taxon>
        <taxon>Eucestoda</taxon>
        <taxon>Diphyllobothriidea</taxon>
        <taxon>Diphyllobothriidae</taxon>
        <taxon>Schistocephalus</taxon>
    </lineage>
</organism>